<evidence type="ECO:0000313" key="2">
    <source>
        <dbReference type="Proteomes" id="UP000669179"/>
    </source>
</evidence>
<dbReference type="AlphaFoldDB" id="A0A939PFX8"/>
<organism evidence="1 2">
    <name type="scientific">Actinomadura barringtoniae</name>
    <dbReference type="NCBI Taxonomy" id="1427535"/>
    <lineage>
        <taxon>Bacteria</taxon>
        <taxon>Bacillati</taxon>
        <taxon>Actinomycetota</taxon>
        <taxon>Actinomycetes</taxon>
        <taxon>Streptosporangiales</taxon>
        <taxon>Thermomonosporaceae</taxon>
        <taxon>Actinomadura</taxon>
    </lineage>
</organism>
<evidence type="ECO:0008006" key="3">
    <source>
        <dbReference type="Google" id="ProtNLM"/>
    </source>
</evidence>
<proteinExistence type="predicted"/>
<gene>
    <name evidence="1" type="ORF">J4573_19890</name>
</gene>
<dbReference type="Proteomes" id="UP000669179">
    <property type="component" value="Unassembled WGS sequence"/>
</dbReference>
<dbReference type="SUPFAM" id="SSF69754">
    <property type="entry name" value="Ribosome binding protein Y (YfiA homologue)"/>
    <property type="match status" value="1"/>
</dbReference>
<dbReference type="EMBL" id="JAGEOJ010000008">
    <property type="protein sequence ID" value="MBO2449373.1"/>
    <property type="molecule type" value="Genomic_DNA"/>
</dbReference>
<name>A0A939PFX8_9ACTN</name>
<protein>
    <recommendedName>
        <fullName evidence="3">HPF/RaiA family ribosome-associated protein</fullName>
    </recommendedName>
</protein>
<keyword evidence="2" id="KW-1185">Reference proteome</keyword>
<comment type="caution">
    <text evidence="1">The sequence shown here is derived from an EMBL/GenBank/DDBJ whole genome shotgun (WGS) entry which is preliminary data.</text>
</comment>
<dbReference type="RefSeq" id="WP_208257273.1">
    <property type="nucleotide sequence ID" value="NZ_JAGEOJ010000008.1"/>
</dbReference>
<evidence type="ECO:0000313" key="1">
    <source>
        <dbReference type="EMBL" id="MBO2449373.1"/>
    </source>
</evidence>
<accession>A0A939PFX8</accession>
<reference evidence="1" key="1">
    <citation type="submission" date="2021-03" db="EMBL/GenBank/DDBJ databases">
        <authorList>
            <person name="Kanchanasin P."/>
            <person name="Saeng-In P."/>
            <person name="Phongsopitanun W."/>
            <person name="Yuki M."/>
            <person name="Kudo T."/>
            <person name="Ohkuma M."/>
            <person name="Tanasupawat S."/>
        </authorList>
    </citation>
    <scope>NUCLEOTIDE SEQUENCE</scope>
    <source>
        <strain evidence="1">GKU 128</strain>
    </source>
</reference>
<dbReference type="InterPro" id="IPR036567">
    <property type="entry name" value="RHF-like"/>
</dbReference>
<sequence length="104" mass="11209">MNATIYDLPEIRFLTSGDVTDDQREATQRAVRAALSGAQANVKSVRATLSVIADPSLPRPALAQAVVELDGRRLRAQAAAPDLTEAIDLLQDRLALRAAHHRAN</sequence>
<dbReference type="Gene3D" id="3.30.160.100">
    <property type="entry name" value="Ribosome hibernation promotion factor-like"/>
    <property type="match status" value="1"/>
</dbReference>